<keyword evidence="6" id="KW-1185">Reference proteome</keyword>
<reference evidence="5" key="1">
    <citation type="submission" date="2020-12" db="EMBL/GenBank/DDBJ databases">
        <title>Metabolic potential, ecology and presence of endohyphal bacteria is reflected in genomic diversity of Mucoromycotina.</title>
        <authorList>
            <person name="Muszewska A."/>
            <person name="Okrasinska A."/>
            <person name="Steczkiewicz K."/>
            <person name="Drgas O."/>
            <person name="Orlowska M."/>
            <person name="Perlinska-Lenart U."/>
            <person name="Aleksandrzak-Piekarczyk T."/>
            <person name="Szatraj K."/>
            <person name="Zielenkiewicz U."/>
            <person name="Pilsyk S."/>
            <person name="Malc E."/>
            <person name="Mieczkowski P."/>
            <person name="Kruszewska J.S."/>
            <person name="Biernat P."/>
            <person name="Pawlowska J."/>
        </authorList>
    </citation>
    <scope>NUCLEOTIDE SEQUENCE</scope>
    <source>
        <strain evidence="5">WA0000051536</strain>
    </source>
</reference>
<dbReference type="PANTHER" id="PTHR12299:SF17">
    <property type="entry name" value="AT19571P-RELATED"/>
    <property type="match status" value="1"/>
</dbReference>
<feature type="compositionally biased region" description="Basic and acidic residues" evidence="3">
    <location>
        <begin position="135"/>
        <end position="145"/>
    </location>
</feature>
<feature type="compositionally biased region" description="Basic and acidic residues" evidence="3">
    <location>
        <begin position="45"/>
        <end position="96"/>
    </location>
</feature>
<dbReference type="Gene3D" id="6.10.140.1040">
    <property type="match status" value="1"/>
</dbReference>
<dbReference type="InterPro" id="IPR019084">
    <property type="entry name" value="STM1-like_N"/>
</dbReference>
<evidence type="ECO:0000256" key="1">
    <source>
        <dbReference type="ARBA" id="ARBA00004496"/>
    </source>
</evidence>
<feature type="domain" description="Hyaluronan/mRNA-binding protein" evidence="4">
    <location>
        <begin position="76"/>
        <end position="163"/>
    </location>
</feature>
<gene>
    <name evidence="5" type="ORF">INT44_002443</name>
</gene>
<organism evidence="5 6">
    <name type="scientific">Umbelopsis vinacea</name>
    <dbReference type="NCBI Taxonomy" id="44442"/>
    <lineage>
        <taxon>Eukaryota</taxon>
        <taxon>Fungi</taxon>
        <taxon>Fungi incertae sedis</taxon>
        <taxon>Mucoromycota</taxon>
        <taxon>Mucoromycotina</taxon>
        <taxon>Umbelopsidomycetes</taxon>
        <taxon>Umbelopsidales</taxon>
        <taxon>Umbelopsidaceae</taxon>
        <taxon>Umbelopsis</taxon>
    </lineage>
</organism>
<name>A0A8H7Q507_9FUNG</name>
<dbReference type="GO" id="GO:0005634">
    <property type="term" value="C:nucleus"/>
    <property type="evidence" value="ECO:0007669"/>
    <property type="project" value="TreeGrafter"/>
</dbReference>
<sequence length="268" mass="28537">MSTFSKNLFDLLGDGDNEAPAAPAPAAAKPVAAAPAVKEQAAARPKSEKAKRGGKSDAPRGRRSENGPRREGGRAPRRPFDRHSATGLVDSEKKVEQSWGHADSAEAEAATDDLKAKDPAAAETEEAVAEEEPEEQTKTLEEYLASKKATAAALPEARKPNEGADDAKWKDAVALEKPEEEDFFGGKGLSLKQKNKTKKEKVHVEIEQRFVEENSKRGGFRTERGGRGASRGGQRGGQQRGGRGGRRGGRQSASVNLDDATAFPTLGA</sequence>
<dbReference type="Pfam" id="PF09598">
    <property type="entry name" value="Stm1_N"/>
    <property type="match status" value="1"/>
</dbReference>
<comment type="subcellular location">
    <subcellularLocation>
        <location evidence="1">Cytoplasm</location>
    </subcellularLocation>
</comment>
<feature type="compositionally biased region" description="Low complexity" evidence="3">
    <location>
        <begin position="18"/>
        <end position="43"/>
    </location>
</feature>
<evidence type="ECO:0000313" key="5">
    <source>
        <dbReference type="EMBL" id="KAG2185650.1"/>
    </source>
</evidence>
<evidence type="ECO:0000259" key="4">
    <source>
        <dbReference type="SMART" id="SM01233"/>
    </source>
</evidence>
<dbReference type="OrthoDB" id="5390558at2759"/>
<feature type="region of interest" description="Disordered" evidence="3">
    <location>
        <begin position="1"/>
        <end position="268"/>
    </location>
</feature>
<protein>
    <recommendedName>
        <fullName evidence="4">Hyaluronan/mRNA-binding protein domain-containing protein</fullName>
    </recommendedName>
</protein>
<accession>A0A8H7Q507</accession>
<dbReference type="PANTHER" id="PTHR12299">
    <property type="entry name" value="HYALURONIC ACID-BINDING PROTEIN 4"/>
    <property type="match status" value="1"/>
</dbReference>
<dbReference type="InterPro" id="IPR039764">
    <property type="entry name" value="HABP4/SERBP1-like"/>
</dbReference>
<dbReference type="InterPro" id="IPR006861">
    <property type="entry name" value="HABP4_PAIRBP1-bd"/>
</dbReference>
<evidence type="ECO:0000313" key="6">
    <source>
        <dbReference type="Proteomes" id="UP000612746"/>
    </source>
</evidence>
<evidence type="ECO:0000256" key="2">
    <source>
        <dbReference type="ARBA" id="ARBA00022490"/>
    </source>
</evidence>
<dbReference type="EMBL" id="JAEPRA010000005">
    <property type="protein sequence ID" value="KAG2185650.1"/>
    <property type="molecule type" value="Genomic_DNA"/>
</dbReference>
<proteinExistence type="predicted"/>
<dbReference type="GO" id="GO:0003723">
    <property type="term" value="F:RNA binding"/>
    <property type="evidence" value="ECO:0007669"/>
    <property type="project" value="InterPro"/>
</dbReference>
<comment type="caution">
    <text evidence="5">The sequence shown here is derived from an EMBL/GenBank/DDBJ whole genome shotgun (WGS) entry which is preliminary data.</text>
</comment>
<evidence type="ECO:0000256" key="3">
    <source>
        <dbReference type="SAM" id="MobiDB-lite"/>
    </source>
</evidence>
<dbReference type="GO" id="GO:0005737">
    <property type="term" value="C:cytoplasm"/>
    <property type="evidence" value="ECO:0007669"/>
    <property type="project" value="UniProtKB-SubCell"/>
</dbReference>
<feature type="compositionally biased region" description="Gly residues" evidence="3">
    <location>
        <begin position="227"/>
        <end position="242"/>
    </location>
</feature>
<dbReference type="Proteomes" id="UP000612746">
    <property type="component" value="Unassembled WGS sequence"/>
</dbReference>
<feature type="compositionally biased region" description="Acidic residues" evidence="3">
    <location>
        <begin position="123"/>
        <end position="134"/>
    </location>
</feature>
<feature type="compositionally biased region" description="Basic and acidic residues" evidence="3">
    <location>
        <begin position="156"/>
        <end position="177"/>
    </location>
</feature>
<dbReference type="SMART" id="SM01233">
    <property type="entry name" value="HABP4_PAI-RBP1"/>
    <property type="match status" value="1"/>
</dbReference>
<dbReference type="AlphaFoldDB" id="A0A8H7Q507"/>
<feature type="compositionally biased region" description="Basic and acidic residues" evidence="3">
    <location>
        <begin position="202"/>
        <end position="226"/>
    </location>
</feature>
<keyword evidence="2" id="KW-0963">Cytoplasm</keyword>